<keyword evidence="2" id="KW-1185">Reference proteome</keyword>
<evidence type="ECO:0000313" key="2">
    <source>
        <dbReference type="Proteomes" id="UP001230504"/>
    </source>
</evidence>
<sequence>MAPLAFCVWNLTTWQNQGAYIDDCENIAQRLANSNVRINLPPQRSEEFRSNQFRCKIIIRNQSTSQTYNPYRATLGVAAQDTMDWCPSLSQTSGWGYSTGDPNLIYIVEPLDISPPAYSPACN</sequence>
<comment type="caution">
    <text evidence="1">The sequence shown here is derived from an EMBL/GenBank/DDBJ whole genome shotgun (WGS) entry which is preliminary data.</text>
</comment>
<organism evidence="1 2">
    <name type="scientific">Colletotrichum navitas</name>
    <dbReference type="NCBI Taxonomy" id="681940"/>
    <lineage>
        <taxon>Eukaryota</taxon>
        <taxon>Fungi</taxon>
        <taxon>Dikarya</taxon>
        <taxon>Ascomycota</taxon>
        <taxon>Pezizomycotina</taxon>
        <taxon>Sordariomycetes</taxon>
        <taxon>Hypocreomycetidae</taxon>
        <taxon>Glomerellales</taxon>
        <taxon>Glomerellaceae</taxon>
        <taxon>Colletotrichum</taxon>
        <taxon>Colletotrichum graminicola species complex</taxon>
    </lineage>
</organism>
<dbReference type="GeneID" id="85447079"/>
<dbReference type="EMBL" id="JAHLJV010000118">
    <property type="protein sequence ID" value="KAK1569926.1"/>
    <property type="molecule type" value="Genomic_DNA"/>
</dbReference>
<name>A0AAD8UY97_9PEZI</name>
<accession>A0AAD8UY97</accession>
<proteinExistence type="predicted"/>
<evidence type="ECO:0000313" key="1">
    <source>
        <dbReference type="EMBL" id="KAK1569926.1"/>
    </source>
</evidence>
<gene>
    <name evidence="1" type="ORF">LY79DRAFT_663389</name>
</gene>
<dbReference type="AlphaFoldDB" id="A0AAD8UY97"/>
<dbReference type="Proteomes" id="UP001230504">
    <property type="component" value="Unassembled WGS sequence"/>
</dbReference>
<reference evidence="1" key="1">
    <citation type="submission" date="2021-06" db="EMBL/GenBank/DDBJ databases">
        <title>Comparative genomics, transcriptomics and evolutionary studies reveal genomic signatures of adaptation to plant cell wall in hemibiotrophic fungi.</title>
        <authorList>
            <consortium name="DOE Joint Genome Institute"/>
            <person name="Baroncelli R."/>
            <person name="Diaz J.F."/>
            <person name="Benocci T."/>
            <person name="Peng M."/>
            <person name="Battaglia E."/>
            <person name="Haridas S."/>
            <person name="Andreopoulos W."/>
            <person name="Labutti K."/>
            <person name="Pangilinan J."/>
            <person name="Floch G.L."/>
            <person name="Makela M.R."/>
            <person name="Henrissat B."/>
            <person name="Grigoriev I.V."/>
            <person name="Crouch J.A."/>
            <person name="De Vries R.P."/>
            <person name="Sukno S.A."/>
            <person name="Thon M.R."/>
        </authorList>
    </citation>
    <scope>NUCLEOTIDE SEQUENCE</scope>
    <source>
        <strain evidence="1">CBS 125086</strain>
    </source>
</reference>
<dbReference type="RefSeq" id="XP_060408116.1">
    <property type="nucleotide sequence ID" value="XM_060562839.1"/>
</dbReference>
<protein>
    <submittedName>
        <fullName evidence="1">Uncharacterized protein</fullName>
    </submittedName>
</protein>